<dbReference type="Gene3D" id="3.55.50.70">
    <property type="match status" value="1"/>
</dbReference>
<reference evidence="2 3" key="1">
    <citation type="submission" date="2018-01" db="EMBL/GenBank/DDBJ databases">
        <title>Whole genome analyses suggest that Burkholderia sensu lato contains two further novel genera in the rhizoxinica-symbiotica group Mycetohabitans gen. nov., and Trinickia gen. nov.: implications for the evolution of diazotrophy and nodulation in the Burkholderiaceae.</title>
        <authorList>
            <person name="Estrada-de los Santos P."/>
            <person name="Palmer M."/>
            <person name="Chavez-Ramirez B."/>
            <person name="Beukes C."/>
            <person name="Steenkamp E.T."/>
            <person name="Hirsch A.M."/>
            <person name="Manyaka P."/>
            <person name="Maluk M."/>
            <person name="Lafos M."/>
            <person name="Crook M."/>
            <person name="Gross E."/>
            <person name="Simon M.F."/>
            <person name="Bueno dos Reis Junior F."/>
            <person name="Poole P.S."/>
            <person name="Venter S.N."/>
            <person name="James E.K."/>
        </authorList>
    </citation>
    <scope>NUCLEOTIDE SEQUENCE [LARGE SCALE GENOMIC DNA]</scope>
    <source>
        <strain evidence="2 3">GIMN1.004</strain>
    </source>
</reference>
<evidence type="ECO:0000313" key="2">
    <source>
        <dbReference type="EMBL" id="PMS22582.1"/>
    </source>
</evidence>
<dbReference type="Proteomes" id="UP000235616">
    <property type="component" value="Unassembled WGS sequence"/>
</dbReference>
<dbReference type="AlphaFoldDB" id="A0A2N7VZJ2"/>
<protein>
    <recommendedName>
        <fullName evidence="1">Toxin co-regulated pilus biosynthesis protein Q C-terminal domain-containing protein</fullName>
    </recommendedName>
</protein>
<dbReference type="Pfam" id="PF10671">
    <property type="entry name" value="TcpQ"/>
    <property type="match status" value="1"/>
</dbReference>
<dbReference type="EMBL" id="PNYA01000003">
    <property type="protein sequence ID" value="PMS22582.1"/>
    <property type="molecule type" value="Genomic_DNA"/>
</dbReference>
<feature type="domain" description="Toxin co-regulated pilus biosynthesis protein Q C-terminal" evidence="1">
    <location>
        <begin position="256"/>
        <end position="334"/>
    </location>
</feature>
<accession>A0A2N7VZJ2</accession>
<proteinExistence type="predicted"/>
<dbReference type="OrthoDB" id="5791855at2"/>
<organism evidence="2 3">
    <name type="scientific">Trinickia dabaoshanensis</name>
    <dbReference type="NCBI Taxonomy" id="564714"/>
    <lineage>
        <taxon>Bacteria</taxon>
        <taxon>Pseudomonadati</taxon>
        <taxon>Pseudomonadota</taxon>
        <taxon>Betaproteobacteria</taxon>
        <taxon>Burkholderiales</taxon>
        <taxon>Burkholderiaceae</taxon>
        <taxon>Trinickia</taxon>
    </lineage>
</organism>
<evidence type="ECO:0000313" key="3">
    <source>
        <dbReference type="Proteomes" id="UP000235616"/>
    </source>
</evidence>
<dbReference type="RefSeq" id="WP_102644171.1">
    <property type="nucleotide sequence ID" value="NZ_PNYA01000003.1"/>
</dbReference>
<sequence>MKTNFATTRVECAIQVRRLSGASREWGNTGERGRIASVALKASLCCAWLFCVTAHASDRQVVVEGGQRMSGVVRTNGHDVPLLRALEQILPTSYSVNVPNAGAWADTPVSWHAGGAVTHVLGEILSVDPALQARVDTDLRLVTVTAHARPASADPAPAAAEASSGVKALMPVAPPVAPLASDVSMAPLSKASSVAPAATGLPAAPPLLVSAAPAAPSTPHAATQLLPVAAEPASAPAPAPAVAPALAPAAPPERTEWEMRTSDGSVRNALARWASEAGWQFVWDVPTDFEVDAAAKIHGTLEQALRQVTNALAGSQMPIQVVLYKGNRVMRVVPRGAN</sequence>
<keyword evidence="3" id="KW-1185">Reference proteome</keyword>
<name>A0A2N7VZJ2_9BURK</name>
<dbReference type="InterPro" id="IPR018927">
    <property type="entry name" value="Pilus_synth_Q_C"/>
</dbReference>
<gene>
    <name evidence="2" type="ORF">C0Z18_04485</name>
</gene>
<evidence type="ECO:0000259" key="1">
    <source>
        <dbReference type="Pfam" id="PF10671"/>
    </source>
</evidence>
<comment type="caution">
    <text evidence="2">The sequence shown here is derived from an EMBL/GenBank/DDBJ whole genome shotgun (WGS) entry which is preliminary data.</text>
</comment>